<gene>
    <name evidence="1" type="ORF">GC093_21490</name>
</gene>
<dbReference type="PANTHER" id="PTHR10091">
    <property type="entry name" value="ALDOSE-1-EPIMERASE"/>
    <property type="match status" value="1"/>
</dbReference>
<dbReference type="InterPro" id="IPR011013">
    <property type="entry name" value="Gal_mutarotase_sf_dom"/>
</dbReference>
<sequence length="319" mass="36001">MARQMDWQGTPAYILENDQLIVSICPAIGNNVYSIWDKKLQRELLRTPESSAALAEQFVQYGTPILMPPNRIRKGNFQFDNRNYQFDITQVNTGNHIHGVVRQQPWTVTQAGETEDGKLFITSSFNLSDDANVQRQYPHAVELEITYVLDGSNLSHSLKATNKGEETAPFGYGLHTWFLLDGKPESWKLQLPVSGIWELDEQNIPTGEIVPLGRYEALIEGDSLNGHDMDTVFQIGDNPCIAILSRDDVEIRYSGSELFKQWVIYTKGEAHDFICLEPYTWVTNAPNIDQPAEVTGVRGIQPGDTLELEVALKIVYKTL</sequence>
<dbReference type="InterPro" id="IPR008183">
    <property type="entry name" value="Aldose_1/G6P_1-epimerase"/>
</dbReference>
<dbReference type="CDD" id="cd01081">
    <property type="entry name" value="Aldose_epim"/>
    <property type="match status" value="1"/>
</dbReference>
<dbReference type="GO" id="GO:0033499">
    <property type="term" value="P:galactose catabolic process via UDP-galactose, Leloir pathway"/>
    <property type="evidence" value="ECO:0007669"/>
    <property type="project" value="TreeGrafter"/>
</dbReference>
<name>A0A972H3V6_9BACL</name>
<dbReference type="InterPro" id="IPR014718">
    <property type="entry name" value="GH-type_carb-bd"/>
</dbReference>
<dbReference type="SUPFAM" id="SSF74650">
    <property type="entry name" value="Galactose mutarotase-like"/>
    <property type="match status" value="1"/>
</dbReference>
<dbReference type="Pfam" id="PF01263">
    <property type="entry name" value="Aldose_epim"/>
    <property type="match status" value="1"/>
</dbReference>
<protein>
    <submittedName>
        <fullName evidence="1">Aldose 1-epimerase</fullName>
    </submittedName>
</protein>
<evidence type="ECO:0000313" key="2">
    <source>
        <dbReference type="Proteomes" id="UP000641588"/>
    </source>
</evidence>
<comment type="caution">
    <text evidence="1">The sequence shown here is derived from an EMBL/GenBank/DDBJ whole genome shotgun (WGS) entry which is preliminary data.</text>
</comment>
<dbReference type="GO" id="GO:0006006">
    <property type="term" value="P:glucose metabolic process"/>
    <property type="evidence" value="ECO:0007669"/>
    <property type="project" value="TreeGrafter"/>
</dbReference>
<dbReference type="Proteomes" id="UP000641588">
    <property type="component" value="Unassembled WGS sequence"/>
</dbReference>
<dbReference type="PANTHER" id="PTHR10091:SF0">
    <property type="entry name" value="GALACTOSE MUTAROTASE"/>
    <property type="match status" value="1"/>
</dbReference>
<dbReference type="EMBL" id="WHOD01000082">
    <property type="protein sequence ID" value="NOU95776.1"/>
    <property type="molecule type" value="Genomic_DNA"/>
</dbReference>
<dbReference type="GO" id="GO:0005737">
    <property type="term" value="C:cytoplasm"/>
    <property type="evidence" value="ECO:0007669"/>
    <property type="project" value="TreeGrafter"/>
</dbReference>
<dbReference type="AlphaFoldDB" id="A0A972H3V6"/>
<organism evidence="1 2">
    <name type="scientific">Paenibacillus foliorum</name>
    <dbReference type="NCBI Taxonomy" id="2654974"/>
    <lineage>
        <taxon>Bacteria</taxon>
        <taxon>Bacillati</taxon>
        <taxon>Bacillota</taxon>
        <taxon>Bacilli</taxon>
        <taxon>Bacillales</taxon>
        <taxon>Paenibacillaceae</taxon>
        <taxon>Paenibacillus</taxon>
    </lineage>
</organism>
<accession>A0A972H3V6</accession>
<dbReference type="RefSeq" id="WP_171654005.1">
    <property type="nucleotide sequence ID" value="NZ_WHOD01000082.1"/>
</dbReference>
<dbReference type="GO" id="GO:0004034">
    <property type="term" value="F:aldose 1-epimerase activity"/>
    <property type="evidence" value="ECO:0007669"/>
    <property type="project" value="TreeGrafter"/>
</dbReference>
<dbReference type="GO" id="GO:0030246">
    <property type="term" value="F:carbohydrate binding"/>
    <property type="evidence" value="ECO:0007669"/>
    <property type="project" value="InterPro"/>
</dbReference>
<keyword evidence="2" id="KW-1185">Reference proteome</keyword>
<evidence type="ECO:0000313" key="1">
    <source>
        <dbReference type="EMBL" id="NOU95776.1"/>
    </source>
</evidence>
<dbReference type="Gene3D" id="2.70.98.10">
    <property type="match status" value="1"/>
</dbReference>
<reference evidence="1" key="1">
    <citation type="submission" date="2019-10" db="EMBL/GenBank/DDBJ databases">
        <title>Description of Paenibacillus glebae sp. nov.</title>
        <authorList>
            <person name="Carlier A."/>
            <person name="Qi S."/>
        </authorList>
    </citation>
    <scope>NUCLEOTIDE SEQUENCE</scope>
    <source>
        <strain evidence="1">LMG 31456</strain>
    </source>
</reference>
<proteinExistence type="predicted"/>